<feature type="region of interest" description="Disordered" evidence="4">
    <location>
        <begin position="359"/>
        <end position="379"/>
    </location>
</feature>
<dbReference type="RefSeq" id="WP_311647174.1">
    <property type="nucleotide sequence ID" value="NZ_JAVRFA010000047.1"/>
</dbReference>
<evidence type="ECO:0000256" key="1">
    <source>
        <dbReference type="ARBA" id="ARBA00022448"/>
    </source>
</evidence>
<dbReference type="InterPro" id="IPR050093">
    <property type="entry name" value="ABC_SmlMolc_Importer"/>
</dbReference>
<dbReference type="Gene3D" id="2.40.50.100">
    <property type="match status" value="1"/>
</dbReference>
<dbReference type="Gene3D" id="3.40.50.300">
    <property type="entry name" value="P-loop containing nucleotide triphosphate hydrolases"/>
    <property type="match status" value="1"/>
</dbReference>
<comment type="caution">
    <text evidence="6">The sequence shown here is derived from an EMBL/GenBank/DDBJ whole genome shotgun (WGS) entry which is preliminary data.</text>
</comment>
<dbReference type="InterPro" id="IPR003593">
    <property type="entry name" value="AAA+_ATPase"/>
</dbReference>
<dbReference type="PANTHER" id="PTHR42781">
    <property type="entry name" value="SPERMIDINE/PUTRESCINE IMPORT ATP-BINDING PROTEIN POTA"/>
    <property type="match status" value="1"/>
</dbReference>
<dbReference type="EMBL" id="JAVRFA010000047">
    <property type="protein sequence ID" value="MDT0398323.1"/>
    <property type="molecule type" value="Genomic_DNA"/>
</dbReference>
<keyword evidence="3 6" id="KW-0067">ATP-binding</keyword>
<sequence>MPDLHLNGLTKKFGRHTALHELSLTVHDGEIFTLLGPSGCGKSTTLWSIAGLHRPDSGSIAFGDRVVFDHGRIDTEPEHRNCGVVFQSYAIWPHLSVAANVGYPLKLRKTPKAQRERRVREVLDLVELGDHAGAYPHQLSGGQQQRVALARALAHPPDMLLLDEPFSNLDAKLRDRSRQWLKNLQSQVGVTTVFVTHDQDEALSVSDRVAVMNRGRVHQVGTPDEIYDRPADLFVADFVGTANILTATITEADGSHALIRVDGVGRPLRVPHTGRHLGGARVCIRPENIDIHRPGAAGSTPPDALTVTVENRAYLGDHYRYTVRVGATPVTVTTTRPVADGELTISLPPEDIRVFPQETPMDVPEDAPSHEENPHDSVH</sequence>
<evidence type="ECO:0000256" key="4">
    <source>
        <dbReference type="SAM" id="MobiDB-lite"/>
    </source>
</evidence>
<feature type="domain" description="ABC transporter" evidence="5">
    <location>
        <begin position="4"/>
        <end position="239"/>
    </location>
</feature>
<dbReference type="SUPFAM" id="SSF50331">
    <property type="entry name" value="MOP-like"/>
    <property type="match status" value="1"/>
</dbReference>
<evidence type="ECO:0000313" key="6">
    <source>
        <dbReference type="EMBL" id="MDT0398323.1"/>
    </source>
</evidence>
<protein>
    <submittedName>
        <fullName evidence="6">ABC transporter ATP-binding protein</fullName>
    </submittedName>
</protein>
<gene>
    <name evidence="6" type="ORF">RM705_27010</name>
</gene>
<dbReference type="PROSITE" id="PS00211">
    <property type="entry name" value="ABC_TRANSPORTER_1"/>
    <property type="match status" value="1"/>
</dbReference>
<dbReference type="PROSITE" id="PS50893">
    <property type="entry name" value="ABC_TRANSPORTER_2"/>
    <property type="match status" value="1"/>
</dbReference>
<evidence type="ECO:0000259" key="5">
    <source>
        <dbReference type="PROSITE" id="PS50893"/>
    </source>
</evidence>
<dbReference type="Pfam" id="PF00005">
    <property type="entry name" value="ABC_tran"/>
    <property type="match status" value="1"/>
</dbReference>
<organism evidence="6 7">
    <name type="scientific">Streptomyces edwardsiae</name>
    <dbReference type="NCBI Taxonomy" id="3075527"/>
    <lineage>
        <taxon>Bacteria</taxon>
        <taxon>Bacillati</taxon>
        <taxon>Actinomycetota</taxon>
        <taxon>Actinomycetes</taxon>
        <taxon>Kitasatosporales</taxon>
        <taxon>Streptomycetaceae</taxon>
        <taxon>Streptomyces</taxon>
    </lineage>
</organism>
<dbReference type="SUPFAM" id="SSF52540">
    <property type="entry name" value="P-loop containing nucleoside triphosphate hydrolases"/>
    <property type="match status" value="1"/>
</dbReference>
<evidence type="ECO:0000256" key="2">
    <source>
        <dbReference type="ARBA" id="ARBA00022741"/>
    </source>
</evidence>
<dbReference type="PANTHER" id="PTHR42781:SF4">
    <property type="entry name" value="SPERMIDINE_PUTRESCINE IMPORT ATP-BINDING PROTEIN POTA"/>
    <property type="match status" value="1"/>
</dbReference>
<evidence type="ECO:0000256" key="3">
    <source>
        <dbReference type="ARBA" id="ARBA00022840"/>
    </source>
</evidence>
<reference evidence="7" key="1">
    <citation type="submission" date="2023-07" db="EMBL/GenBank/DDBJ databases">
        <title>30 novel species of actinomycetes from the DSMZ collection.</title>
        <authorList>
            <person name="Nouioui I."/>
        </authorList>
    </citation>
    <scope>NUCLEOTIDE SEQUENCE [LARGE SCALE GENOMIC DNA]</scope>
    <source>
        <strain evidence="7">DSM 41636</strain>
    </source>
</reference>
<dbReference type="InterPro" id="IPR003439">
    <property type="entry name" value="ABC_transporter-like_ATP-bd"/>
</dbReference>
<dbReference type="InterPro" id="IPR017871">
    <property type="entry name" value="ABC_transporter-like_CS"/>
</dbReference>
<dbReference type="Proteomes" id="UP001183881">
    <property type="component" value="Unassembled WGS sequence"/>
</dbReference>
<name>A0ABU2Q1L4_9ACTN</name>
<keyword evidence="1" id="KW-0813">Transport</keyword>
<dbReference type="InterPro" id="IPR013611">
    <property type="entry name" value="Transp-assoc_OB_typ2"/>
</dbReference>
<proteinExistence type="predicted"/>
<feature type="compositionally biased region" description="Basic and acidic residues" evidence="4">
    <location>
        <begin position="367"/>
        <end position="379"/>
    </location>
</feature>
<dbReference type="InterPro" id="IPR027417">
    <property type="entry name" value="P-loop_NTPase"/>
</dbReference>
<keyword evidence="7" id="KW-1185">Reference proteome</keyword>
<dbReference type="InterPro" id="IPR008995">
    <property type="entry name" value="Mo/tungstate-bd_C_term_dom"/>
</dbReference>
<accession>A0ABU2Q1L4</accession>
<evidence type="ECO:0000313" key="7">
    <source>
        <dbReference type="Proteomes" id="UP001183881"/>
    </source>
</evidence>
<dbReference type="Pfam" id="PF08402">
    <property type="entry name" value="TOBE_2"/>
    <property type="match status" value="1"/>
</dbReference>
<dbReference type="SMART" id="SM00382">
    <property type="entry name" value="AAA"/>
    <property type="match status" value="1"/>
</dbReference>
<keyword evidence="2" id="KW-0547">Nucleotide-binding</keyword>
<dbReference type="GO" id="GO:0005524">
    <property type="term" value="F:ATP binding"/>
    <property type="evidence" value="ECO:0007669"/>
    <property type="project" value="UniProtKB-KW"/>
</dbReference>